<sequence length="101" mass="11377">MAVQSSKLSVPSLICERSEQDDPDTSEESENESRTFNEDESVPEVSTTLDEQDKIPRLDPAQNVLKGEIENLNKEIEALVSIERIWLNVSTVMAQLSEKKN</sequence>
<name>A0A8J2PK07_9HEXA</name>
<dbReference type="EMBL" id="CAJVCH010537386">
    <property type="protein sequence ID" value="CAG7825734.1"/>
    <property type="molecule type" value="Genomic_DNA"/>
</dbReference>
<keyword evidence="3" id="KW-1185">Reference proteome</keyword>
<dbReference type="Proteomes" id="UP000708208">
    <property type="component" value="Unassembled WGS sequence"/>
</dbReference>
<accession>A0A8J2PK07</accession>
<evidence type="ECO:0000256" key="1">
    <source>
        <dbReference type="SAM" id="MobiDB-lite"/>
    </source>
</evidence>
<feature type="region of interest" description="Disordered" evidence="1">
    <location>
        <begin position="1"/>
        <end position="56"/>
    </location>
</feature>
<evidence type="ECO:0000313" key="2">
    <source>
        <dbReference type="EMBL" id="CAG7825734.1"/>
    </source>
</evidence>
<evidence type="ECO:0000313" key="3">
    <source>
        <dbReference type="Proteomes" id="UP000708208"/>
    </source>
</evidence>
<feature type="compositionally biased region" description="Acidic residues" evidence="1">
    <location>
        <begin position="19"/>
        <end position="30"/>
    </location>
</feature>
<gene>
    <name evidence="2" type="ORF">AFUS01_LOCUS35828</name>
</gene>
<comment type="caution">
    <text evidence="2">The sequence shown here is derived from an EMBL/GenBank/DDBJ whole genome shotgun (WGS) entry which is preliminary data.</text>
</comment>
<organism evidence="2 3">
    <name type="scientific">Allacma fusca</name>
    <dbReference type="NCBI Taxonomy" id="39272"/>
    <lineage>
        <taxon>Eukaryota</taxon>
        <taxon>Metazoa</taxon>
        <taxon>Ecdysozoa</taxon>
        <taxon>Arthropoda</taxon>
        <taxon>Hexapoda</taxon>
        <taxon>Collembola</taxon>
        <taxon>Symphypleona</taxon>
        <taxon>Sminthuridae</taxon>
        <taxon>Allacma</taxon>
    </lineage>
</organism>
<dbReference type="AlphaFoldDB" id="A0A8J2PK07"/>
<proteinExistence type="predicted"/>
<protein>
    <submittedName>
        <fullName evidence="2">Uncharacterized protein</fullName>
    </submittedName>
</protein>
<reference evidence="2" key="1">
    <citation type="submission" date="2021-06" db="EMBL/GenBank/DDBJ databases">
        <authorList>
            <person name="Hodson N. C."/>
            <person name="Mongue J. A."/>
            <person name="Jaron S. K."/>
        </authorList>
    </citation>
    <scope>NUCLEOTIDE SEQUENCE</scope>
</reference>